<evidence type="ECO:0000313" key="3">
    <source>
        <dbReference type="Proteomes" id="UP000705983"/>
    </source>
</evidence>
<dbReference type="PANTHER" id="PTHR30005">
    <property type="entry name" value="EXOPOLYPHOSPHATASE"/>
    <property type="match status" value="1"/>
</dbReference>
<dbReference type="Gene3D" id="3.30.420.150">
    <property type="entry name" value="Exopolyphosphatase. Domain 2"/>
    <property type="match status" value="1"/>
</dbReference>
<dbReference type="SUPFAM" id="SSF53067">
    <property type="entry name" value="Actin-like ATPase domain"/>
    <property type="match status" value="2"/>
</dbReference>
<dbReference type="Proteomes" id="UP000705983">
    <property type="component" value="Unassembled WGS sequence"/>
</dbReference>
<dbReference type="Pfam" id="PF02541">
    <property type="entry name" value="Ppx-GppA"/>
    <property type="match status" value="1"/>
</dbReference>
<proteinExistence type="predicted"/>
<keyword evidence="3" id="KW-1185">Reference proteome</keyword>
<dbReference type="InterPro" id="IPR050273">
    <property type="entry name" value="GppA/Ppx_hydrolase"/>
</dbReference>
<protein>
    <submittedName>
        <fullName evidence="2">Ppx/GppA family phosphatase</fullName>
    </submittedName>
</protein>
<accession>A0ABS2TD65</accession>
<dbReference type="PANTHER" id="PTHR30005:SF13">
    <property type="entry name" value="EXOPOLYPHOSPHATASE 2"/>
    <property type="match status" value="1"/>
</dbReference>
<dbReference type="Gene3D" id="3.30.420.40">
    <property type="match status" value="1"/>
</dbReference>
<name>A0ABS2TD65_9ACTO</name>
<comment type="caution">
    <text evidence="2">The sequence shown here is derived from an EMBL/GenBank/DDBJ whole genome shotgun (WGS) entry which is preliminary data.</text>
</comment>
<dbReference type="EMBL" id="JAFFJS010000001">
    <property type="protein sequence ID" value="MBM9432593.1"/>
    <property type="molecule type" value="Genomic_DNA"/>
</dbReference>
<gene>
    <name evidence="2" type="ORF">JVW63_02600</name>
</gene>
<dbReference type="CDD" id="cd24119">
    <property type="entry name" value="ASKHA_NBD_MtPPX2-like"/>
    <property type="match status" value="1"/>
</dbReference>
<dbReference type="InterPro" id="IPR003695">
    <property type="entry name" value="Ppx_GppA_N"/>
</dbReference>
<organism evidence="2 3">
    <name type="scientific">Flaviflexus equikiangi</name>
    <dbReference type="NCBI Taxonomy" id="2758573"/>
    <lineage>
        <taxon>Bacteria</taxon>
        <taxon>Bacillati</taxon>
        <taxon>Actinomycetota</taxon>
        <taxon>Actinomycetes</taxon>
        <taxon>Actinomycetales</taxon>
        <taxon>Actinomycetaceae</taxon>
        <taxon>Flaviflexus</taxon>
    </lineage>
</organism>
<sequence length="314" mass="33434">MVKVAGIDCGTNSIRLLIATVEPGQPLRDLERTMTVVRLGQGVDKTGMFAHDALERTFDAAERYADLCRQHEVETIKFVATSATRDAGNRDLFVSGIEERLGVTPEVISGQREAQLSFYGAASVIDSPEPVAVVDLGGGSTEIVLGSVTDGVIGSHSMNVGCVRMHERHLVSDPPTEDEIAAARSDVRAALDEAASVVDLSRATRLVGLAGTVTTVTARALGLTHYDPARIDGATLSVDRVLAACEWLMTATREERSAEGYMHPGRVDVIPAGALVWSEVIRRCAAEMVSLDSVTTSEHDILDGIALWAAGRLA</sequence>
<evidence type="ECO:0000313" key="2">
    <source>
        <dbReference type="EMBL" id="MBM9432593.1"/>
    </source>
</evidence>
<reference evidence="3" key="1">
    <citation type="submission" date="2021-02" db="EMBL/GenBank/DDBJ databases">
        <title>Leucobacter sp. CX169.</title>
        <authorList>
            <person name="Cheng Y."/>
        </authorList>
    </citation>
    <scope>NUCLEOTIDE SEQUENCE [LARGE SCALE GENOMIC DNA]</scope>
    <source>
        <strain evidence="3">JY899</strain>
    </source>
</reference>
<dbReference type="InterPro" id="IPR043129">
    <property type="entry name" value="ATPase_NBD"/>
</dbReference>
<feature type="domain" description="Ppx/GppA phosphatase N-terminal" evidence="1">
    <location>
        <begin position="18"/>
        <end position="303"/>
    </location>
</feature>
<evidence type="ECO:0000259" key="1">
    <source>
        <dbReference type="Pfam" id="PF02541"/>
    </source>
</evidence>